<dbReference type="Proteomes" id="UP000824540">
    <property type="component" value="Unassembled WGS sequence"/>
</dbReference>
<protein>
    <submittedName>
        <fullName evidence="3">Uncharacterized protein</fullName>
    </submittedName>
</protein>
<feature type="transmembrane region" description="Helical" evidence="1">
    <location>
        <begin position="73"/>
        <end position="101"/>
    </location>
</feature>
<name>A0A8T2NN95_9TELE</name>
<evidence type="ECO:0000313" key="3">
    <source>
        <dbReference type="EMBL" id="KAG9342293.1"/>
    </source>
</evidence>
<sequence>MLFCLLCLVFLCVNMPPNSFLNGWLCLLVVRLSVGIFGNVLNCEGMTQSIPENIFCRTEQLFWPYSDMIYSYWLLPTISGNTVLLLALFLIMAVWMAVVTVKWRINQSIQRLTVEKNFQLSENETGRGGSPPPK</sequence>
<gene>
    <name evidence="3" type="ORF">JZ751_016795</name>
</gene>
<organism evidence="3 4">
    <name type="scientific">Albula glossodonta</name>
    <name type="common">roundjaw bonefish</name>
    <dbReference type="NCBI Taxonomy" id="121402"/>
    <lineage>
        <taxon>Eukaryota</taxon>
        <taxon>Metazoa</taxon>
        <taxon>Chordata</taxon>
        <taxon>Craniata</taxon>
        <taxon>Vertebrata</taxon>
        <taxon>Euteleostomi</taxon>
        <taxon>Actinopterygii</taxon>
        <taxon>Neopterygii</taxon>
        <taxon>Teleostei</taxon>
        <taxon>Albuliformes</taxon>
        <taxon>Albulidae</taxon>
        <taxon>Albula</taxon>
    </lineage>
</organism>
<evidence type="ECO:0000256" key="2">
    <source>
        <dbReference type="SAM" id="SignalP"/>
    </source>
</evidence>
<feature type="chain" id="PRO_5035877727" evidence="2">
    <location>
        <begin position="20"/>
        <end position="134"/>
    </location>
</feature>
<keyword evidence="1" id="KW-0812">Transmembrane</keyword>
<feature type="signal peptide" evidence="2">
    <location>
        <begin position="1"/>
        <end position="19"/>
    </location>
</feature>
<keyword evidence="1" id="KW-0472">Membrane</keyword>
<keyword evidence="2" id="KW-0732">Signal</keyword>
<proteinExistence type="predicted"/>
<evidence type="ECO:0000313" key="4">
    <source>
        <dbReference type="Proteomes" id="UP000824540"/>
    </source>
</evidence>
<keyword evidence="1" id="KW-1133">Transmembrane helix</keyword>
<evidence type="ECO:0000256" key="1">
    <source>
        <dbReference type="SAM" id="Phobius"/>
    </source>
</evidence>
<reference evidence="3" key="1">
    <citation type="thesis" date="2021" institute="BYU ScholarsArchive" country="Provo, UT, USA">
        <title>Applications of and Algorithms for Genome Assembly and Genomic Analyses with an Emphasis on Marine Teleosts.</title>
        <authorList>
            <person name="Pickett B.D."/>
        </authorList>
    </citation>
    <scope>NUCLEOTIDE SEQUENCE</scope>
    <source>
        <strain evidence="3">HI-2016</strain>
    </source>
</reference>
<keyword evidence="4" id="KW-1185">Reference proteome</keyword>
<accession>A0A8T2NN95</accession>
<comment type="caution">
    <text evidence="3">The sequence shown here is derived from an EMBL/GenBank/DDBJ whole genome shotgun (WGS) entry which is preliminary data.</text>
</comment>
<dbReference type="EMBL" id="JAFBMS010000029">
    <property type="protein sequence ID" value="KAG9342293.1"/>
    <property type="molecule type" value="Genomic_DNA"/>
</dbReference>
<dbReference type="AlphaFoldDB" id="A0A8T2NN95"/>